<keyword evidence="2" id="KW-1185">Reference proteome</keyword>
<reference evidence="1" key="1">
    <citation type="submission" date="2021-03" db="EMBL/GenBank/DDBJ databases">
        <authorList>
            <consortium name="DOE Joint Genome Institute"/>
            <person name="Ahrendt S."/>
            <person name="Looney B.P."/>
            <person name="Miyauchi S."/>
            <person name="Morin E."/>
            <person name="Drula E."/>
            <person name="Courty P.E."/>
            <person name="Chicoki N."/>
            <person name="Fauchery L."/>
            <person name="Kohler A."/>
            <person name="Kuo A."/>
            <person name="Labutti K."/>
            <person name="Pangilinan J."/>
            <person name="Lipzen A."/>
            <person name="Riley R."/>
            <person name="Andreopoulos W."/>
            <person name="He G."/>
            <person name="Johnson J."/>
            <person name="Barry K.W."/>
            <person name="Grigoriev I.V."/>
            <person name="Nagy L."/>
            <person name="Hibbett D."/>
            <person name="Henrissat B."/>
            <person name="Matheny P.B."/>
            <person name="Labbe J."/>
            <person name="Martin F."/>
        </authorList>
    </citation>
    <scope>NUCLEOTIDE SEQUENCE</scope>
    <source>
        <strain evidence="1">HHB10654</strain>
    </source>
</reference>
<evidence type="ECO:0000313" key="2">
    <source>
        <dbReference type="Proteomes" id="UP000814140"/>
    </source>
</evidence>
<comment type="caution">
    <text evidence="1">The sequence shown here is derived from an EMBL/GenBank/DDBJ whole genome shotgun (WGS) entry which is preliminary data.</text>
</comment>
<evidence type="ECO:0000313" key="1">
    <source>
        <dbReference type="EMBL" id="KAI0057237.1"/>
    </source>
</evidence>
<sequence length="54" mass="6199">MFLCHRQLLGWSTLLAIIIVGDMVPPVLNCYADSTMEVNRFRSHRLSRINHAVC</sequence>
<dbReference type="Proteomes" id="UP000814140">
    <property type="component" value="Unassembled WGS sequence"/>
</dbReference>
<name>A0ACB8SM07_9AGAM</name>
<organism evidence="1 2">
    <name type="scientific">Artomyces pyxidatus</name>
    <dbReference type="NCBI Taxonomy" id="48021"/>
    <lineage>
        <taxon>Eukaryota</taxon>
        <taxon>Fungi</taxon>
        <taxon>Dikarya</taxon>
        <taxon>Basidiomycota</taxon>
        <taxon>Agaricomycotina</taxon>
        <taxon>Agaricomycetes</taxon>
        <taxon>Russulales</taxon>
        <taxon>Auriscalpiaceae</taxon>
        <taxon>Artomyces</taxon>
    </lineage>
</organism>
<protein>
    <submittedName>
        <fullName evidence="1">Uncharacterized protein</fullName>
    </submittedName>
</protein>
<proteinExistence type="predicted"/>
<reference evidence="1" key="2">
    <citation type="journal article" date="2022" name="New Phytol.">
        <title>Evolutionary transition to the ectomycorrhizal habit in the genomes of a hyperdiverse lineage of mushroom-forming fungi.</title>
        <authorList>
            <person name="Looney B."/>
            <person name="Miyauchi S."/>
            <person name="Morin E."/>
            <person name="Drula E."/>
            <person name="Courty P.E."/>
            <person name="Kohler A."/>
            <person name="Kuo A."/>
            <person name="LaButti K."/>
            <person name="Pangilinan J."/>
            <person name="Lipzen A."/>
            <person name="Riley R."/>
            <person name="Andreopoulos W."/>
            <person name="He G."/>
            <person name="Johnson J."/>
            <person name="Nolan M."/>
            <person name="Tritt A."/>
            <person name="Barry K.W."/>
            <person name="Grigoriev I.V."/>
            <person name="Nagy L.G."/>
            <person name="Hibbett D."/>
            <person name="Henrissat B."/>
            <person name="Matheny P.B."/>
            <person name="Labbe J."/>
            <person name="Martin F.M."/>
        </authorList>
    </citation>
    <scope>NUCLEOTIDE SEQUENCE</scope>
    <source>
        <strain evidence="1">HHB10654</strain>
    </source>
</reference>
<gene>
    <name evidence="1" type="ORF">BV25DRAFT_1831393</name>
</gene>
<accession>A0ACB8SM07</accession>
<dbReference type="EMBL" id="MU277250">
    <property type="protein sequence ID" value="KAI0057237.1"/>
    <property type="molecule type" value="Genomic_DNA"/>
</dbReference>